<dbReference type="Gene3D" id="3.40.30.10">
    <property type="entry name" value="Glutaredoxin"/>
    <property type="match status" value="1"/>
</dbReference>
<protein>
    <submittedName>
        <fullName evidence="4">Redoxin family protein</fullName>
    </submittedName>
</protein>
<evidence type="ECO:0000313" key="4">
    <source>
        <dbReference type="EMBL" id="MFD2743683.1"/>
    </source>
</evidence>
<evidence type="ECO:0000256" key="2">
    <source>
        <dbReference type="SAM" id="SignalP"/>
    </source>
</evidence>
<sequence length="503" mass="56686">MKNIRWIALACSAVLYFQQAAAQEIVAEKEGATYEEIVAQINKLATSGAEEDIVLLRQEAQVLALKKDEDQRNLAAMVYERALDDSTRAKEIRAAIESDFPQGKFVRDREYGTIFNQNEEATADELEQRYLAWASKYPSDNYAEKDRGIYQAGIYHLSSRYLKESNTTKTHELLNQLKGSDFYVPAVSNAFAKAEEDKQDLSTFSTLLKDAYTVSKAAAQSEDPKINRSNNAYYYNAVTPQYATLLTEEKNYDDAIAITQSSLEESHYGGYYALQNAKALGNAYAQKGDKAQALDTYEKFISANGKDSSIVAQAQVLYKAIHGENADFEAHLADLDKQMTEAYFAKYEKEMNKEAAPAFTLVNREGKEVSLSDYKGKVVVLDFWATWCGPCIVSFPGMQAAVNKYANDDEVEFLFIDTWQREENYKELVDEFIAKNNYNFHVLFDEMKDRSKATVTAYGIQGIPAKVIIDKEGFIRFQNSGSESNVEKLVKELDTKIALAKRG</sequence>
<gene>
    <name evidence="4" type="ORF">ACFSQ6_09770</name>
</gene>
<dbReference type="InterPro" id="IPR011990">
    <property type="entry name" value="TPR-like_helical_dom_sf"/>
</dbReference>
<proteinExistence type="predicted"/>
<name>A0ABW5UCU5_9SPHI</name>
<feature type="repeat" description="TPR" evidence="1">
    <location>
        <begin position="274"/>
        <end position="307"/>
    </location>
</feature>
<dbReference type="EMBL" id="JBHUMB010000013">
    <property type="protein sequence ID" value="MFD2743683.1"/>
    <property type="molecule type" value="Genomic_DNA"/>
</dbReference>
<keyword evidence="5" id="KW-1185">Reference proteome</keyword>
<accession>A0ABW5UCU5</accession>
<organism evidence="4 5">
    <name type="scientific">Sphingobacterium populi</name>
    <dbReference type="NCBI Taxonomy" id="1812824"/>
    <lineage>
        <taxon>Bacteria</taxon>
        <taxon>Pseudomonadati</taxon>
        <taxon>Bacteroidota</taxon>
        <taxon>Sphingobacteriia</taxon>
        <taxon>Sphingobacteriales</taxon>
        <taxon>Sphingobacteriaceae</taxon>
        <taxon>Sphingobacterium</taxon>
    </lineage>
</organism>
<dbReference type="Gene3D" id="1.25.40.10">
    <property type="entry name" value="Tetratricopeptide repeat domain"/>
    <property type="match status" value="1"/>
</dbReference>
<dbReference type="InterPro" id="IPR050553">
    <property type="entry name" value="Thioredoxin_ResA/DsbE_sf"/>
</dbReference>
<dbReference type="CDD" id="cd02966">
    <property type="entry name" value="TlpA_like_family"/>
    <property type="match status" value="1"/>
</dbReference>
<dbReference type="PROSITE" id="PS50005">
    <property type="entry name" value="TPR"/>
    <property type="match status" value="1"/>
</dbReference>
<feature type="domain" description="Thioredoxin" evidence="3">
    <location>
        <begin position="350"/>
        <end position="498"/>
    </location>
</feature>
<feature type="signal peptide" evidence="2">
    <location>
        <begin position="1"/>
        <end position="22"/>
    </location>
</feature>
<dbReference type="InterPro" id="IPR036249">
    <property type="entry name" value="Thioredoxin-like_sf"/>
</dbReference>
<evidence type="ECO:0000313" key="5">
    <source>
        <dbReference type="Proteomes" id="UP001597418"/>
    </source>
</evidence>
<dbReference type="Pfam" id="PF08534">
    <property type="entry name" value="Redoxin"/>
    <property type="match status" value="1"/>
</dbReference>
<dbReference type="RefSeq" id="WP_066757157.1">
    <property type="nucleotide sequence ID" value="NZ_JBHUMB010000013.1"/>
</dbReference>
<dbReference type="Proteomes" id="UP001597418">
    <property type="component" value="Unassembled WGS sequence"/>
</dbReference>
<keyword evidence="1" id="KW-0802">TPR repeat</keyword>
<dbReference type="InterPro" id="IPR019734">
    <property type="entry name" value="TPR_rpt"/>
</dbReference>
<evidence type="ECO:0000256" key="1">
    <source>
        <dbReference type="PROSITE-ProRule" id="PRU00339"/>
    </source>
</evidence>
<evidence type="ECO:0000259" key="3">
    <source>
        <dbReference type="PROSITE" id="PS51352"/>
    </source>
</evidence>
<comment type="caution">
    <text evidence="4">The sequence shown here is derived from an EMBL/GenBank/DDBJ whole genome shotgun (WGS) entry which is preliminary data.</text>
</comment>
<dbReference type="PANTHER" id="PTHR42852:SF17">
    <property type="entry name" value="THIOREDOXIN-LIKE PROTEIN HI_1115"/>
    <property type="match status" value="1"/>
</dbReference>
<dbReference type="SUPFAM" id="SSF52833">
    <property type="entry name" value="Thioredoxin-like"/>
    <property type="match status" value="1"/>
</dbReference>
<dbReference type="InterPro" id="IPR013740">
    <property type="entry name" value="Redoxin"/>
</dbReference>
<feature type="chain" id="PRO_5045851857" evidence="2">
    <location>
        <begin position="23"/>
        <end position="503"/>
    </location>
</feature>
<dbReference type="InterPro" id="IPR013766">
    <property type="entry name" value="Thioredoxin_domain"/>
</dbReference>
<dbReference type="PROSITE" id="PS51352">
    <property type="entry name" value="THIOREDOXIN_2"/>
    <property type="match status" value="1"/>
</dbReference>
<keyword evidence="2" id="KW-0732">Signal</keyword>
<dbReference type="PANTHER" id="PTHR42852">
    <property type="entry name" value="THIOL:DISULFIDE INTERCHANGE PROTEIN DSBE"/>
    <property type="match status" value="1"/>
</dbReference>
<reference evidence="5" key="1">
    <citation type="journal article" date="2019" name="Int. J. Syst. Evol. Microbiol.">
        <title>The Global Catalogue of Microorganisms (GCM) 10K type strain sequencing project: providing services to taxonomists for standard genome sequencing and annotation.</title>
        <authorList>
            <consortium name="The Broad Institute Genomics Platform"/>
            <consortium name="The Broad Institute Genome Sequencing Center for Infectious Disease"/>
            <person name="Wu L."/>
            <person name="Ma J."/>
        </authorList>
    </citation>
    <scope>NUCLEOTIDE SEQUENCE [LARGE SCALE GENOMIC DNA]</scope>
    <source>
        <strain evidence="5">KCTC 42247</strain>
    </source>
</reference>